<sequence length="120" mass="12979">MTPSPPPNPISGNTDLATGALERGHTVVNTQPRANPAELLRHQLRLTILSKTPQESLRTVQRGGRSTTVFSNSDLAPPSSISIQPNEPSTVTHGCMHGVPSASDCSRRLRRSSHHWRGKS</sequence>
<dbReference type="AlphaFoldDB" id="A0A0E0A1C2"/>
<proteinExistence type="predicted"/>
<dbReference type="Proteomes" id="UP000026961">
    <property type="component" value="Chromosome 5"/>
</dbReference>
<reference evidence="2" key="1">
    <citation type="submission" date="2015-04" db="UniProtKB">
        <authorList>
            <consortium name="EnsemblPlants"/>
        </authorList>
    </citation>
    <scope>IDENTIFICATION</scope>
</reference>
<evidence type="ECO:0000313" key="3">
    <source>
        <dbReference type="Proteomes" id="UP000026961"/>
    </source>
</evidence>
<organism evidence="2">
    <name type="scientific">Oryza glumipatula</name>
    <dbReference type="NCBI Taxonomy" id="40148"/>
    <lineage>
        <taxon>Eukaryota</taxon>
        <taxon>Viridiplantae</taxon>
        <taxon>Streptophyta</taxon>
        <taxon>Embryophyta</taxon>
        <taxon>Tracheophyta</taxon>
        <taxon>Spermatophyta</taxon>
        <taxon>Magnoliopsida</taxon>
        <taxon>Liliopsida</taxon>
        <taxon>Poales</taxon>
        <taxon>Poaceae</taxon>
        <taxon>BOP clade</taxon>
        <taxon>Oryzoideae</taxon>
        <taxon>Oryzeae</taxon>
        <taxon>Oryzinae</taxon>
        <taxon>Oryza</taxon>
    </lineage>
</organism>
<dbReference type="EnsemblPlants" id="OGLUM05G23270.1">
    <property type="protein sequence ID" value="OGLUM05G23270.1"/>
    <property type="gene ID" value="OGLUM05G23270"/>
</dbReference>
<feature type="compositionally biased region" description="Basic residues" evidence="1">
    <location>
        <begin position="108"/>
        <end position="120"/>
    </location>
</feature>
<reference evidence="2" key="2">
    <citation type="submission" date="2018-05" db="EMBL/GenBank/DDBJ databases">
        <title>OgluRS3 (Oryza glumaepatula Reference Sequence Version 3).</title>
        <authorList>
            <person name="Zhang J."/>
            <person name="Kudrna D."/>
            <person name="Lee S."/>
            <person name="Talag J."/>
            <person name="Welchert J."/>
            <person name="Wing R.A."/>
        </authorList>
    </citation>
    <scope>NUCLEOTIDE SEQUENCE [LARGE SCALE GENOMIC DNA]</scope>
</reference>
<evidence type="ECO:0000313" key="2">
    <source>
        <dbReference type="EnsemblPlants" id="OGLUM05G23270.1"/>
    </source>
</evidence>
<feature type="compositionally biased region" description="Polar residues" evidence="1">
    <location>
        <begin position="55"/>
        <end position="92"/>
    </location>
</feature>
<name>A0A0E0A1C2_9ORYZ</name>
<keyword evidence="3" id="KW-1185">Reference proteome</keyword>
<dbReference type="Gramene" id="OGLUM05G23270.1">
    <property type="protein sequence ID" value="OGLUM05G23270.1"/>
    <property type="gene ID" value="OGLUM05G23270"/>
</dbReference>
<evidence type="ECO:0000256" key="1">
    <source>
        <dbReference type="SAM" id="MobiDB-lite"/>
    </source>
</evidence>
<accession>A0A0E0A1C2</accession>
<feature type="region of interest" description="Disordered" evidence="1">
    <location>
        <begin position="55"/>
        <end position="120"/>
    </location>
</feature>
<protein>
    <submittedName>
        <fullName evidence="2">Uncharacterized protein</fullName>
    </submittedName>
</protein>
<dbReference type="HOGENOM" id="CLU_166394_0_0_1"/>